<dbReference type="Gene3D" id="3.30.300.20">
    <property type="match status" value="1"/>
</dbReference>
<dbReference type="NCBIfam" id="TIGR01008">
    <property type="entry name" value="uS3_euk_arch"/>
    <property type="match status" value="1"/>
</dbReference>
<evidence type="ECO:0000259" key="7">
    <source>
        <dbReference type="PROSITE" id="PS50823"/>
    </source>
</evidence>
<dbReference type="InterPro" id="IPR004044">
    <property type="entry name" value="KH_dom_type_2"/>
</dbReference>
<dbReference type="InterPro" id="IPR001351">
    <property type="entry name" value="Ribosomal_uS3_C"/>
</dbReference>
<evidence type="ECO:0000313" key="8">
    <source>
        <dbReference type="EMBL" id="AOZ56142.1"/>
    </source>
</evidence>
<dbReference type="InterPro" id="IPR015946">
    <property type="entry name" value="KH_dom-like_a/b"/>
</dbReference>
<dbReference type="Pfam" id="PF00189">
    <property type="entry name" value="Ribosomal_S3_C"/>
    <property type="match status" value="1"/>
</dbReference>
<dbReference type="InterPro" id="IPR004087">
    <property type="entry name" value="KH_dom"/>
</dbReference>
<dbReference type="InterPro" id="IPR036419">
    <property type="entry name" value="Ribosomal_S3_C_sf"/>
</dbReference>
<evidence type="ECO:0000256" key="6">
    <source>
        <dbReference type="HAMAP-Rule" id="MF_01309"/>
    </source>
</evidence>
<dbReference type="AlphaFoldDB" id="A0A1L2JMP5"/>
<evidence type="ECO:0000256" key="3">
    <source>
        <dbReference type="ARBA" id="ARBA00022884"/>
    </source>
</evidence>
<dbReference type="Pfam" id="PF07650">
    <property type="entry name" value="KH_2"/>
    <property type="match status" value="1"/>
</dbReference>
<dbReference type="GO" id="GO:0022627">
    <property type="term" value="C:cytosolic small ribosomal subunit"/>
    <property type="evidence" value="ECO:0007669"/>
    <property type="project" value="UniProtKB-UniRule"/>
</dbReference>
<dbReference type="Gene3D" id="3.30.1140.32">
    <property type="entry name" value="Ribosomal protein S3, C-terminal domain"/>
    <property type="match status" value="1"/>
</dbReference>
<dbReference type="InterPro" id="IPR057258">
    <property type="entry name" value="Ribosomal_uS3"/>
</dbReference>
<dbReference type="SUPFAM" id="SSF54821">
    <property type="entry name" value="Ribosomal protein S3 C-terminal domain"/>
    <property type="match status" value="1"/>
</dbReference>
<protein>
    <recommendedName>
        <fullName evidence="6">Small ribosomal subunit protein uS3</fullName>
    </recommendedName>
</protein>
<accession>A0A1L2JMP5</accession>
<dbReference type="GO" id="GO:0006412">
    <property type="term" value="P:translation"/>
    <property type="evidence" value="ECO:0007669"/>
    <property type="project" value="UniProtKB-UniRule"/>
</dbReference>
<dbReference type="CDD" id="cd02411">
    <property type="entry name" value="KH-II_30S_S3_arch"/>
    <property type="match status" value="1"/>
</dbReference>
<dbReference type="InterPro" id="IPR009019">
    <property type="entry name" value="KH_sf_prok-type"/>
</dbReference>
<comment type="function">
    <text evidence="6">Binds the lower part of the 30S subunit head.</text>
</comment>
<dbReference type="HAMAP" id="MF_01309_A">
    <property type="entry name" value="Ribosomal_uS3_A"/>
    <property type="match status" value="1"/>
</dbReference>
<dbReference type="InterPro" id="IPR005703">
    <property type="entry name" value="Ribosomal_uS3_euk/arc"/>
</dbReference>
<comment type="similarity">
    <text evidence="1 6">Belongs to the universal ribosomal protein uS3 family.</text>
</comment>
<comment type="subunit">
    <text evidence="6">Part of the 30S ribosomal subunit.</text>
</comment>
<keyword evidence="5 6" id="KW-0687">Ribonucleoprotein</keyword>
<feature type="domain" description="KH type-2" evidence="7">
    <location>
        <begin position="22"/>
        <end position="91"/>
    </location>
</feature>
<dbReference type="SMART" id="SM00322">
    <property type="entry name" value="KH"/>
    <property type="match status" value="1"/>
</dbReference>
<dbReference type="PROSITE" id="PS50823">
    <property type="entry name" value="KH_TYPE_2"/>
    <property type="match status" value="1"/>
</dbReference>
<dbReference type="PANTHER" id="PTHR11760:SF32">
    <property type="entry name" value="SMALL RIBOSOMAL SUBUNIT PROTEIN US3"/>
    <property type="match status" value="1"/>
</dbReference>
<dbReference type="InterPro" id="IPR027488">
    <property type="entry name" value="Ribosomal_uS3_arc"/>
</dbReference>
<evidence type="ECO:0000256" key="4">
    <source>
        <dbReference type="ARBA" id="ARBA00022980"/>
    </source>
</evidence>
<evidence type="ECO:0000256" key="5">
    <source>
        <dbReference type="ARBA" id="ARBA00023274"/>
    </source>
</evidence>
<keyword evidence="4 6" id="KW-0689">Ribosomal protein</keyword>
<evidence type="ECO:0000256" key="1">
    <source>
        <dbReference type="ARBA" id="ARBA00010761"/>
    </source>
</evidence>
<reference evidence="8" key="1">
    <citation type="journal article" date="2017" name="Nature">
        <title>Metagenomic exploration of ASGARD archaea illuminates the origin of cellular complexity in eukaryotes.</title>
        <authorList>
            <person name="Zaremba-Niedzwiedzka K."/>
            <person name="Caceres E.F."/>
            <person name="Saw J.H.W."/>
            <person name="Backstrom D."/>
            <person name="Juzokaite L."/>
            <person name="Vancaester E."/>
            <person name="Seitz K.W."/>
            <person name="Anantharaman K."/>
            <person name="Starnawski P."/>
            <person name="Kjeldsen K.U."/>
            <person name="Stott M.B."/>
            <person name="Nunoura T."/>
            <person name="Banfield J.F."/>
            <person name="Schramm A."/>
            <person name="Baker B.J."/>
            <person name="Spang A."/>
            <person name="Ettema T.J.G."/>
        </authorList>
    </citation>
    <scope>NUCLEOTIDE SEQUENCE</scope>
    <source>
        <strain evidence="8">TIV_1</strain>
    </source>
</reference>
<dbReference type="EMBL" id="KX765056">
    <property type="protein sequence ID" value="AOZ56142.1"/>
    <property type="molecule type" value="Genomic_DNA"/>
</dbReference>
<dbReference type="NCBIfam" id="NF003219">
    <property type="entry name" value="PRK04191.1"/>
    <property type="match status" value="1"/>
</dbReference>
<sequence>MSEKRQPIHRQIVAEQLKKAELDEFLKRELEDSGFDHVEVISSAVKERILVFAERPGVVIGRHGRTSKRLAELISKRFSMENPYVEAISVKNSYLSSRIVANKIKRRILLGYNPRRVGYFTMRNVMDAGALGVEIIISGKFGGERARSLRFRDGVMMKTGTTTTQYVSEAVEHVLLKQGMMGVKVRILLPEIRKPDELRIRENKAKELLKEQVRELAAS</sequence>
<keyword evidence="3 6" id="KW-0694">RNA-binding</keyword>
<dbReference type="GO" id="GO:0003735">
    <property type="term" value="F:structural constituent of ribosome"/>
    <property type="evidence" value="ECO:0007669"/>
    <property type="project" value="UniProtKB-UniRule"/>
</dbReference>
<gene>
    <name evidence="6" type="primary">rps3</name>
</gene>
<evidence type="ECO:0000256" key="2">
    <source>
        <dbReference type="ARBA" id="ARBA00022730"/>
    </source>
</evidence>
<proteinExistence type="inferred from homology"/>
<dbReference type="SUPFAM" id="SSF54814">
    <property type="entry name" value="Prokaryotic type KH domain (KH-domain type II)"/>
    <property type="match status" value="1"/>
</dbReference>
<dbReference type="PANTHER" id="PTHR11760">
    <property type="entry name" value="30S/40S RIBOSOMAL PROTEIN S3"/>
    <property type="match status" value="1"/>
</dbReference>
<organism evidence="8">
    <name type="scientific">uncultured korarchaeote</name>
    <dbReference type="NCBI Taxonomy" id="161241"/>
    <lineage>
        <taxon>Archaea</taxon>
        <taxon>Thermoproteota</taxon>
        <taxon>environmental samples</taxon>
    </lineage>
</organism>
<keyword evidence="2 6" id="KW-0699">rRNA-binding</keyword>
<dbReference type="GO" id="GO:0019843">
    <property type="term" value="F:rRNA binding"/>
    <property type="evidence" value="ECO:0007669"/>
    <property type="project" value="UniProtKB-UniRule"/>
</dbReference>
<name>A0A1L2JMP5_9CREN</name>